<dbReference type="OrthoDB" id="9815897at2"/>
<dbReference type="RefSeq" id="WP_062184861.1">
    <property type="nucleotide sequence ID" value="NZ_BBXL01000032.1"/>
</dbReference>
<evidence type="ECO:0008006" key="4">
    <source>
        <dbReference type="Google" id="ProtNLM"/>
    </source>
</evidence>
<name>A0A1M5ADA9_9BACT</name>
<reference evidence="3" key="1">
    <citation type="submission" date="2016-11" db="EMBL/GenBank/DDBJ databases">
        <authorList>
            <person name="Varghese N."/>
            <person name="Submissions S."/>
        </authorList>
    </citation>
    <scope>NUCLEOTIDE SEQUENCE [LARGE SCALE GENOMIC DNA]</scope>
    <source>
        <strain evidence="3">DSM 27370</strain>
    </source>
</reference>
<evidence type="ECO:0000313" key="2">
    <source>
        <dbReference type="EMBL" id="SHF28280.1"/>
    </source>
</evidence>
<accession>A0A1M5ADA9</accession>
<feature type="transmembrane region" description="Helical" evidence="1">
    <location>
        <begin position="6"/>
        <end position="24"/>
    </location>
</feature>
<dbReference type="Pfam" id="PF10825">
    <property type="entry name" value="DUF2752"/>
    <property type="match status" value="1"/>
</dbReference>
<dbReference type="AlphaFoldDB" id="A0A1M5ADA9"/>
<dbReference type="InterPro" id="IPR021215">
    <property type="entry name" value="DUF2752"/>
</dbReference>
<proteinExistence type="predicted"/>
<dbReference type="Proteomes" id="UP000184480">
    <property type="component" value="Unassembled WGS sequence"/>
</dbReference>
<keyword evidence="1" id="KW-1133">Transmembrane helix</keyword>
<evidence type="ECO:0000256" key="1">
    <source>
        <dbReference type="SAM" id="Phobius"/>
    </source>
</evidence>
<feature type="transmembrane region" description="Helical" evidence="1">
    <location>
        <begin position="110"/>
        <end position="132"/>
    </location>
</feature>
<organism evidence="2 3">
    <name type="scientific">Dysgonomonas macrotermitis</name>
    <dbReference type="NCBI Taxonomy" id="1346286"/>
    <lineage>
        <taxon>Bacteria</taxon>
        <taxon>Pseudomonadati</taxon>
        <taxon>Bacteroidota</taxon>
        <taxon>Bacteroidia</taxon>
        <taxon>Bacteroidales</taxon>
        <taxon>Dysgonomonadaceae</taxon>
        <taxon>Dysgonomonas</taxon>
    </lineage>
</organism>
<sequence>MKKILIIIFAIVIPVLLCILYYNYKEAESDWSVQCGLYKLTGLFCPGCGGQRAFHNLLHGHFLKALRYNILFVAAIPFFIYLYYILVQVYGLGNKEYVNGLLFSPRFAKIFLIVLVVFFIIRNIPCFPFTYLSPL</sequence>
<dbReference type="STRING" id="1346286.SAMN05444362_10515"/>
<keyword evidence="1" id="KW-0812">Transmembrane</keyword>
<gene>
    <name evidence="2" type="ORF">SAMN05444362_10515</name>
</gene>
<feature type="transmembrane region" description="Helical" evidence="1">
    <location>
        <begin position="68"/>
        <end position="90"/>
    </location>
</feature>
<dbReference type="EMBL" id="FQUC01000005">
    <property type="protein sequence ID" value="SHF28280.1"/>
    <property type="molecule type" value="Genomic_DNA"/>
</dbReference>
<keyword evidence="3" id="KW-1185">Reference proteome</keyword>
<evidence type="ECO:0000313" key="3">
    <source>
        <dbReference type="Proteomes" id="UP000184480"/>
    </source>
</evidence>
<protein>
    <recommendedName>
        <fullName evidence="4">DUF2752 domain-containing protein</fullName>
    </recommendedName>
</protein>
<keyword evidence="1" id="KW-0472">Membrane</keyword>